<evidence type="ECO:0000256" key="9">
    <source>
        <dbReference type="ARBA" id="ARBA00023306"/>
    </source>
</evidence>
<sequence length="294" mass="33178">MKYSKSRPQSTQLTLVISMASLAFILALFFQLFVSVKSWGDEIKSQMKVYVYLSDSLSTSDLAATITYFKTRPYLGQKELKLELEFKSKAQIASEFLKSSQEDYQSLLGEENPFKNCLILGIKEEFKNEAAFKKIVTEIQTRPEVYEVTYPNTFIGSLLGKIKAVGYVGLILIVILVLFVYVQLANNIRLHIHGNRVLIKTMQLLGSTNGFIQKPYLLNALLVGFLGGLIGFVLADGAFYYFSTSIPEISSLFFEINNQVQLVLVCVGFCTLFSLMASFFSISKYLKIQHTNLF</sequence>
<evidence type="ECO:0000256" key="8">
    <source>
        <dbReference type="ARBA" id="ARBA00023136"/>
    </source>
</evidence>
<dbReference type="PANTHER" id="PTHR47755:SF1">
    <property type="entry name" value="CELL DIVISION PROTEIN FTSX"/>
    <property type="match status" value="1"/>
</dbReference>
<evidence type="ECO:0000313" key="15">
    <source>
        <dbReference type="Proteomes" id="UP000293583"/>
    </source>
</evidence>
<dbReference type="Pfam" id="PF02687">
    <property type="entry name" value="FtsX"/>
    <property type="match status" value="1"/>
</dbReference>
<comment type="caution">
    <text evidence="14">The sequence shown here is derived from an EMBL/GenBank/DDBJ whole genome shotgun (WGS) entry which is preliminary data.</text>
</comment>
<evidence type="ECO:0000259" key="12">
    <source>
        <dbReference type="Pfam" id="PF02687"/>
    </source>
</evidence>
<comment type="similarity">
    <text evidence="2 10">Belongs to the ABC-4 integral membrane protein family. FtsX subfamily.</text>
</comment>
<protein>
    <recommendedName>
        <fullName evidence="3 10">Cell division protein FtsX</fullName>
    </recommendedName>
</protein>
<feature type="domain" description="FtsX extracellular" evidence="13">
    <location>
        <begin position="48"/>
        <end position="148"/>
    </location>
</feature>
<organism evidence="14 15">
    <name type="scientific">Aquirufa antheringensis</name>
    <dbReference type="NCBI Taxonomy" id="2516559"/>
    <lineage>
        <taxon>Bacteria</taxon>
        <taxon>Pseudomonadati</taxon>
        <taxon>Bacteroidota</taxon>
        <taxon>Cytophagia</taxon>
        <taxon>Cytophagales</taxon>
        <taxon>Flectobacillaceae</taxon>
        <taxon>Aquirufa</taxon>
    </lineage>
</organism>
<keyword evidence="4 10" id="KW-1003">Cell membrane</keyword>
<feature type="transmembrane region" description="Helical" evidence="11">
    <location>
        <begin position="262"/>
        <end position="282"/>
    </location>
</feature>
<feature type="domain" description="ABC3 transporter permease C-terminal" evidence="12">
    <location>
        <begin position="171"/>
        <end position="289"/>
    </location>
</feature>
<dbReference type="AlphaFoldDB" id="A0A4Q9BBK6"/>
<evidence type="ECO:0000256" key="4">
    <source>
        <dbReference type="ARBA" id="ARBA00022475"/>
    </source>
</evidence>
<dbReference type="PIRSF" id="PIRSF003097">
    <property type="entry name" value="FtsX"/>
    <property type="match status" value="1"/>
</dbReference>
<dbReference type="Pfam" id="PF18075">
    <property type="entry name" value="FtsX_ECD"/>
    <property type="match status" value="1"/>
</dbReference>
<dbReference type="EMBL" id="SEWY01000003">
    <property type="protein sequence ID" value="TBH73227.1"/>
    <property type="molecule type" value="Genomic_DNA"/>
</dbReference>
<dbReference type="Proteomes" id="UP000293583">
    <property type="component" value="Unassembled WGS sequence"/>
</dbReference>
<dbReference type="OrthoDB" id="9813411at2"/>
<accession>A0A4Q9BBK6</accession>
<evidence type="ECO:0000256" key="1">
    <source>
        <dbReference type="ARBA" id="ARBA00004651"/>
    </source>
</evidence>
<keyword evidence="5 10" id="KW-0132">Cell division</keyword>
<dbReference type="GO" id="GO:0005886">
    <property type="term" value="C:plasma membrane"/>
    <property type="evidence" value="ECO:0007669"/>
    <property type="project" value="UniProtKB-SubCell"/>
</dbReference>
<dbReference type="InterPro" id="IPR040690">
    <property type="entry name" value="FtsX_ECD"/>
</dbReference>
<feature type="transmembrane region" description="Helical" evidence="11">
    <location>
        <begin position="12"/>
        <end position="34"/>
    </location>
</feature>
<reference evidence="14 15" key="1">
    <citation type="submission" date="2019-02" db="EMBL/GenBank/DDBJ databases">
        <title>Genome of a new Bacteroidetes strain.</title>
        <authorList>
            <person name="Pitt A."/>
        </authorList>
    </citation>
    <scope>NUCLEOTIDE SEQUENCE [LARGE SCALE GENOMIC DNA]</scope>
    <source>
        <strain evidence="14 15">103A-SOEBACH</strain>
    </source>
</reference>
<keyword evidence="8 10" id="KW-0472">Membrane</keyword>
<dbReference type="PANTHER" id="PTHR47755">
    <property type="entry name" value="CELL DIVISION PROTEIN FTSX"/>
    <property type="match status" value="1"/>
</dbReference>
<keyword evidence="9 10" id="KW-0131">Cell cycle</keyword>
<feature type="transmembrane region" description="Helical" evidence="11">
    <location>
        <begin position="216"/>
        <end position="242"/>
    </location>
</feature>
<dbReference type="GO" id="GO:0051301">
    <property type="term" value="P:cell division"/>
    <property type="evidence" value="ECO:0007669"/>
    <property type="project" value="UniProtKB-KW"/>
</dbReference>
<evidence type="ECO:0000256" key="5">
    <source>
        <dbReference type="ARBA" id="ARBA00022618"/>
    </source>
</evidence>
<evidence type="ECO:0000256" key="6">
    <source>
        <dbReference type="ARBA" id="ARBA00022692"/>
    </source>
</evidence>
<evidence type="ECO:0000256" key="11">
    <source>
        <dbReference type="SAM" id="Phobius"/>
    </source>
</evidence>
<keyword evidence="7 11" id="KW-1133">Transmembrane helix</keyword>
<keyword evidence="15" id="KW-1185">Reference proteome</keyword>
<dbReference type="InterPro" id="IPR003838">
    <property type="entry name" value="ABC3_permease_C"/>
</dbReference>
<dbReference type="InterPro" id="IPR004513">
    <property type="entry name" value="FtsX"/>
</dbReference>
<evidence type="ECO:0000256" key="2">
    <source>
        <dbReference type="ARBA" id="ARBA00007379"/>
    </source>
</evidence>
<comment type="subcellular location">
    <subcellularLocation>
        <location evidence="1">Cell membrane</location>
        <topology evidence="1">Multi-pass membrane protein</topology>
    </subcellularLocation>
</comment>
<evidence type="ECO:0000313" key="14">
    <source>
        <dbReference type="EMBL" id="TBH73227.1"/>
    </source>
</evidence>
<evidence type="ECO:0000256" key="10">
    <source>
        <dbReference type="PIRNR" id="PIRNR003097"/>
    </source>
</evidence>
<proteinExistence type="inferred from homology"/>
<name>A0A4Q9BBK6_9BACT</name>
<evidence type="ECO:0000256" key="3">
    <source>
        <dbReference type="ARBA" id="ARBA00021907"/>
    </source>
</evidence>
<feature type="transmembrane region" description="Helical" evidence="11">
    <location>
        <begin position="164"/>
        <end position="182"/>
    </location>
</feature>
<evidence type="ECO:0000256" key="7">
    <source>
        <dbReference type="ARBA" id="ARBA00022989"/>
    </source>
</evidence>
<evidence type="ECO:0000259" key="13">
    <source>
        <dbReference type="Pfam" id="PF18075"/>
    </source>
</evidence>
<gene>
    <name evidence="14" type="ORF">EWU20_07590</name>
</gene>
<keyword evidence="6 11" id="KW-0812">Transmembrane</keyword>
<dbReference type="RefSeq" id="WP_130923349.1">
    <property type="nucleotide sequence ID" value="NZ_SEWY01000003.1"/>
</dbReference>